<keyword evidence="12" id="KW-1185">Reference proteome</keyword>
<dbReference type="InterPro" id="IPR008271">
    <property type="entry name" value="Ser/Thr_kinase_AS"/>
</dbReference>
<dbReference type="SUPFAM" id="SSF56112">
    <property type="entry name" value="Protein kinase-like (PK-like)"/>
    <property type="match status" value="1"/>
</dbReference>
<keyword evidence="5 7" id="KW-0067">ATP-binding</keyword>
<dbReference type="GO" id="GO:0005524">
    <property type="term" value="F:ATP binding"/>
    <property type="evidence" value="ECO:0007669"/>
    <property type="project" value="UniProtKB-KW"/>
</dbReference>
<feature type="region of interest" description="Disordered" evidence="9">
    <location>
        <begin position="1"/>
        <end position="22"/>
    </location>
</feature>
<feature type="cross-link" description="Glycyl lysine isopeptide (Lys-Gly) (interchain with G-Cter in SUMO2)" evidence="8">
    <location>
        <position position="158"/>
    </location>
</feature>
<keyword evidence="2" id="KW-0808">Transferase</keyword>
<sequence>MKRGFLLNINDRNKRDDNSDKTEKPIIKNYKLDKIIGTGNLTEVYLAYNTISGNYVAVKVANKTKLRAYHREEDILNEKNIGLQLNNPGHSNVLRLLETFTDKENVYISYEYCQYGELWQYIIPFGFKPERTAKLYLAQLLLAIEYIHSKNIVHRDIKAENCFLSSDKTLKLGDFGTALALNSTKCTSKNCKLSCPCRFNMVRGRRQFKYYVGTPQFMAPESIRNQPVTFSADIWSYGCTVFQVLSGFPPFNAPSEFLVCCRVLDLKFNFPPDFPKLAKDLVLSILKKDPYERPTINAIKQHEYFKDVNFQEIHKEFISSTQLLSLTELCLIKMTENYKGQFSDEYIDNLNLSINTKLSLKRLNYDIQRRIYEGPRDTWEEEFIHHIKLKNDSASDLNK</sequence>
<dbReference type="OrthoDB" id="347657at2759"/>
<dbReference type="PROSITE" id="PS00108">
    <property type="entry name" value="PROTEIN_KINASE_ST"/>
    <property type="match status" value="1"/>
</dbReference>
<keyword evidence="3 7" id="KW-0547">Nucleotide-binding</keyword>
<evidence type="ECO:0000256" key="9">
    <source>
        <dbReference type="SAM" id="MobiDB-lite"/>
    </source>
</evidence>
<feature type="binding site" evidence="7">
    <location>
        <position position="174"/>
    </location>
    <ligand>
        <name>ATP</name>
        <dbReference type="ChEBI" id="CHEBI:30616"/>
    </ligand>
</feature>
<feature type="binding site" evidence="7">
    <location>
        <position position="59"/>
    </location>
    <ligand>
        <name>ATP</name>
        <dbReference type="ChEBI" id="CHEBI:30616"/>
    </ligand>
</feature>
<dbReference type="InterPro" id="IPR030616">
    <property type="entry name" value="Aur-like"/>
</dbReference>
<dbReference type="InterPro" id="IPR000719">
    <property type="entry name" value="Prot_kinase_dom"/>
</dbReference>
<gene>
    <name evidence="11" type="ORF">cand_025970</name>
</gene>
<dbReference type="VEuPathDB" id="CryptoDB:cand_025970"/>
<evidence type="ECO:0000256" key="1">
    <source>
        <dbReference type="ARBA" id="ARBA00022527"/>
    </source>
</evidence>
<evidence type="ECO:0000313" key="12">
    <source>
        <dbReference type="Proteomes" id="UP000186804"/>
    </source>
</evidence>
<feature type="compositionally biased region" description="Basic and acidic residues" evidence="9">
    <location>
        <begin position="11"/>
        <end position="22"/>
    </location>
</feature>
<evidence type="ECO:0000256" key="8">
    <source>
        <dbReference type="PIRSR" id="PIRSR630616-3"/>
    </source>
</evidence>
<dbReference type="Pfam" id="PF00069">
    <property type="entry name" value="Pkinase"/>
    <property type="match status" value="1"/>
</dbReference>
<dbReference type="Proteomes" id="UP000186804">
    <property type="component" value="Unassembled WGS sequence"/>
</dbReference>
<dbReference type="PANTHER" id="PTHR24350">
    <property type="entry name" value="SERINE/THREONINE-PROTEIN KINASE IAL-RELATED"/>
    <property type="match status" value="1"/>
</dbReference>
<organism evidence="11 12">
    <name type="scientific">Cryptosporidium andersoni</name>
    <dbReference type="NCBI Taxonomy" id="117008"/>
    <lineage>
        <taxon>Eukaryota</taxon>
        <taxon>Sar</taxon>
        <taxon>Alveolata</taxon>
        <taxon>Apicomplexa</taxon>
        <taxon>Conoidasida</taxon>
        <taxon>Coccidia</taxon>
        <taxon>Eucoccidiorida</taxon>
        <taxon>Eimeriorina</taxon>
        <taxon>Cryptosporidiidae</taxon>
        <taxon>Cryptosporidium</taxon>
    </lineage>
</organism>
<dbReference type="PROSITE" id="PS50011">
    <property type="entry name" value="PROTEIN_KINASE_DOM"/>
    <property type="match status" value="1"/>
</dbReference>
<dbReference type="EMBL" id="LRBS01000124">
    <property type="protein sequence ID" value="OII71181.1"/>
    <property type="molecule type" value="Genomic_DNA"/>
</dbReference>
<evidence type="ECO:0000256" key="5">
    <source>
        <dbReference type="ARBA" id="ARBA00022840"/>
    </source>
</evidence>
<evidence type="ECO:0000256" key="3">
    <source>
        <dbReference type="ARBA" id="ARBA00022741"/>
    </source>
</evidence>
<name>A0A1J4ME84_9CRYT</name>
<proteinExistence type="predicted"/>
<evidence type="ECO:0000256" key="4">
    <source>
        <dbReference type="ARBA" id="ARBA00022777"/>
    </source>
</evidence>
<comment type="caution">
    <text evidence="11">The sequence shown here is derived from an EMBL/GenBank/DDBJ whole genome shotgun (WGS) entry which is preliminary data.</text>
</comment>
<dbReference type="InterPro" id="IPR011009">
    <property type="entry name" value="Kinase-like_dom_sf"/>
</dbReference>
<keyword evidence="1" id="KW-0723">Serine/threonine-protein kinase</keyword>
<dbReference type="SMART" id="SM00220">
    <property type="entry name" value="S_TKc"/>
    <property type="match status" value="1"/>
</dbReference>
<evidence type="ECO:0000256" key="2">
    <source>
        <dbReference type="ARBA" id="ARBA00022679"/>
    </source>
</evidence>
<dbReference type="RefSeq" id="XP_067066549.1">
    <property type="nucleotide sequence ID" value="XM_067212826.1"/>
</dbReference>
<evidence type="ECO:0000256" key="7">
    <source>
        <dbReference type="PIRSR" id="PIRSR630616-2"/>
    </source>
</evidence>
<evidence type="ECO:0000313" key="11">
    <source>
        <dbReference type="EMBL" id="OII71181.1"/>
    </source>
</evidence>
<feature type="active site" description="Proton acceptor" evidence="6">
    <location>
        <position position="156"/>
    </location>
</feature>
<reference evidence="11 12" key="1">
    <citation type="submission" date="2016-10" db="EMBL/GenBank/DDBJ databases">
        <title>Reductive evolution of mitochondrial metabolism and differential evolution of invasion-related proteins in Cryptosporidium.</title>
        <authorList>
            <person name="Liu S."/>
            <person name="Roellig D.M."/>
            <person name="Guo Y."/>
            <person name="Li N."/>
            <person name="Frace M.A."/>
            <person name="Tang K."/>
            <person name="Zhang L."/>
            <person name="Feng Y."/>
            <person name="Xiao L."/>
        </authorList>
    </citation>
    <scope>NUCLEOTIDE SEQUENCE [LARGE SCALE GENOMIC DNA]</scope>
    <source>
        <strain evidence="11">30847</strain>
    </source>
</reference>
<feature type="binding site" evidence="7">
    <location>
        <begin position="160"/>
        <end position="161"/>
    </location>
    <ligand>
        <name>ATP</name>
        <dbReference type="ChEBI" id="CHEBI:30616"/>
    </ligand>
</feature>
<accession>A0A1J4ME84</accession>
<dbReference type="GO" id="GO:0004674">
    <property type="term" value="F:protein serine/threonine kinase activity"/>
    <property type="evidence" value="ECO:0007669"/>
    <property type="project" value="UniProtKB-KW"/>
</dbReference>
<keyword evidence="4 11" id="KW-0418">Kinase</keyword>
<evidence type="ECO:0000256" key="6">
    <source>
        <dbReference type="PIRSR" id="PIRSR630616-1"/>
    </source>
</evidence>
<dbReference type="AlphaFoldDB" id="A0A1J4ME84"/>
<dbReference type="Gene3D" id="1.10.510.10">
    <property type="entry name" value="Transferase(Phosphotransferase) domain 1"/>
    <property type="match status" value="1"/>
</dbReference>
<feature type="domain" description="Protein kinase" evidence="10">
    <location>
        <begin position="30"/>
        <end position="305"/>
    </location>
</feature>
<protein>
    <submittedName>
        <fullName evidence="11">Protein kinase domain-containing protein</fullName>
    </submittedName>
</protein>
<dbReference type="GeneID" id="92366781"/>
<evidence type="ECO:0000259" key="10">
    <source>
        <dbReference type="PROSITE" id="PS50011"/>
    </source>
</evidence>